<dbReference type="InterPro" id="IPR007554">
    <property type="entry name" value="Glycerophosphate_synth"/>
</dbReference>
<dbReference type="Proteomes" id="UP000285794">
    <property type="component" value="Unassembled WGS sequence"/>
</dbReference>
<protein>
    <submittedName>
        <fullName evidence="8">Uncharacterized protein</fullName>
    </submittedName>
</protein>
<reference evidence="8 9" key="1">
    <citation type="submission" date="2018-07" db="EMBL/GenBank/DDBJ databases">
        <title>Draft genome sequence of Ancylomarina sp. M1P.</title>
        <authorList>
            <person name="Yadav S."/>
            <person name="Villanueva L."/>
            <person name="Damste J.S.S."/>
        </authorList>
    </citation>
    <scope>NUCLEOTIDE SEQUENCE [LARGE SCALE GENOMIC DNA]</scope>
    <source>
        <strain evidence="8 9">M1P</strain>
    </source>
</reference>
<sequence length="407" mass="48907">MSHKLSKTEWFVNFMQKIIFLHMLIFVLRNFYYLLEKLVRKDKRIALFFLTEKYYYDNSKYLFEYMRQKDDFKSILFTANKTLYATLQDKFPGEVVYAWSLKGLFLFLRTRNVIISYGISAAPFFPYYLHEKCKHVIYLGHGTPMKKMGLQTEVWQKYGKRYQMQKYSYMAACSPLEQVIHGAGFNIDMNHVWVSGLPRNDYLLSASKDEKLTDKHTYLNQKVILYAPTWREETQSAEFFPFQDFDSEQLDAFLEKEQAYILLRGHKEDIKRADELSHFDVSKMKRVIKADQDLFPDVYELLPYVDILVTDYSSIWIDYLLLDRPIVYIPYDLEEYKKTKGLFLDFEKNTPGYKAANYKEFENQIETYLQKPQEHADWRKTIRDMYHTHQDGESSRRVYQLIKELNQ</sequence>
<name>A0A425Y853_9BACT</name>
<keyword evidence="5" id="KW-0777">Teichoic acid biosynthesis</keyword>
<dbReference type="RefSeq" id="WP_125029086.1">
    <property type="nucleotide sequence ID" value="NZ_JAPXVP010000001.1"/>
</dbReference>
<keyword evidence="3" id="KW-1003">Cell membrane</keyword>
<dbReference type="InterPro" id="IPR043149">
    <property type="entry name" value="TagF_N"/>
</dbReference>
<dbReference type="InterPro" id="IPR051612">
    <property type="entry name" value="Teichoic_Acid_Biosynth"/>
</dbReference>
<evidence type="ECO:0000256" key="3">
    <source>
        <dbReference type="ARBA" id="ARBA00022475"/>
    </source>
</evidence>
<accession>A0A425Y853</accession>
<evidence type="ECO:0000256" key="6">
    <source>
        <dbReference type="ARBA" id="ARBA00023136"/>
    </source>
</evidence>
<dbReference type="PANTHER" id="PTHR37316:SF3">
    <property type="entry name" value="TEICHOIC ACID GLYCEROL-PHOSPHATE TRANSFERASE"/>
    <property type="match status" value="1"/>
</dbReference>
<dbReference type="Gene3D" id="3.40.50.11820">
    <property type="match status" value="1"/>
</dbReference>
<comment type="caution">
    <text evidence="8">The sequence shown here is derived from an EMBL/GenBank/DDBJ whole genome shotgun (WGS) entry which is preliminary data.</text>
</comment>
<keyword evidence="4" id="KW-0808">Transferase</keyword>
<comment type="similarity">
    <text evidence="2">Belongs to the CDP-glycerol glycerophosphotransferase family.</text>
</comment>
<dbReference type="PANTHER" id="PTHR37316">
    <property type="entry name" value="TEICHOIC ACID GLYCEROL-PHOSPHATE PRIMASE"/>
    <property type="match status" value="1"/>
</dbReference>
<keyword evidence="6 7" id="KW-0472">Membrane</keyword>
<feature type="transmembrane region" description="Helical" evidence="7">
    <location>
        <begin position="14"/>
        <end position="35"/>
    </location>
</feature>
<dbReference type="Pfam" id="PF04464">
    <property type="entry name" value="Glyphos_transf"/>
    <property type="match status" value="1"/>
</dbReference>
<keyword evidence="9" id="KW-1185">Reference proteome</keyword>
<evidence type="ECO:0000256" key="2">
    <source>
        <dbReference type="ARBA" id="ARBA00010488"/>
    </source>
</evidence>
<dbReference type="GO" id="GO:0047355">
    <property type="term" value="F:CDP-glycerol glycerophosphotransferase activity"/>
    <property type="evidence" value="ECO:0007669"/>
    <property type="project" value="InterPro"/>
</dbReference>
<evidence type="ECO:0000256" key="7">
    <source>
        <dbReference type="SAM" id="Phobius"/>
    </source>
</evidence>
<evidence type="ECO:0000313" key="8">
    <source>
        <dbReference type="EMBL" id="RRG24680.1"/>
    </source>
</evidence>
<evidence type="ECO:0000256" key="1">
    <source>
        <dbReference type="ARBA" id="ARBA00004202"/>
    </source>
</evidence>
<dbReference type="GO" id="GO:0005886">
    <property type="term" value="C:plasma membrane"/>
    <property type="evidence" value="ECO:0007669"/>
    <property type="project" value="UniProtKB-SubCell"/>
</dbReference>
<evidence type="ECO:0000256" key="4">
    <source>
        <dbReference type="ARBA" id="ARBA00022679"/>
    </source>
</evidence>
<proteinExistence type="inferred from homology"/>
<gene>
    <name evidence="8" type="ORF">DWB61_01300</name>
</gene>
<dbReference type="SUPFAM" id="SSF53756">
    <property type="entry name" value="UDP-Glycosyltransferase/glycogen phosphorylase"/>
    <property type="match status" value="1"/>
</dbReference>
<comment type="subcellular location">
    <subcellularLocation>
        <location evidence="1">Cell membrane</location>
        <topology evidence="1">Peripheral membrane protein</topology>
    </subcellularLocation>
</comment>
<dbReference type="EMBL" id="QQWG01000001">
    <property type="protein sequence ID" value="RRG24680.1"/>
    <property type="molecule type" value="Genomic_DNA"/>
</dbReference>
<dbReference type="Gene3D" id="3.40.50.12580">
    <property type="match status" value="1"/>
</dbReference>
<dbReference type="AlphaFoldDB" id="A0A425Y853"/>
<evidence type="ECO:0000313" key="9">
    <source>
        <dbReference type="Proteomes" id="UP000285794"/>
    </source>
</evidence>
<dbReference type="InterPro" id="IPR043148">
    <property type="entry name" value="TagF_C"/>
</dbReference>
<keyword evidence="7" id="KW-1133">Transmembrane helix</keyword>
<dbReference type="GO" id="GO:0019350">
    <property type="term" value="P:teichoic acid biosynthetic process"/>
    <property type="evidence" value="ECO:0007669"/>
    <property type="project" value="UniProtKB-KW"/>
</dbReference>
<dbReference type="OrthoDB" id="9811865at2"/>
<keyword evidence="7" id="KW-0812">Transmembrane</keyword>
<organism evidence="8 9">
    <name type="scientific">Ancylomarina euxinus</name>
    <dbReference type="NCBI Taxonomy" id="2283627"/>
    <lineage>
        <taxon>Bacteria</taxon>
        <taxon>Pseudomonadati</taxon>
        <taxon>Bacteroidota</taxon>
        <taxon>Bacteroidia</taxon>
        <taxon>Marinilabiliales</taxon>
        <taxon>Marinifilaceae</taxon>
        <taxon>Ancylomarina</taxon>
    </lineage>
</organism>
<evidence type="ECO:0000256" key="5">
    <source>
        <dbReference type="ARBA" id="ARBA00022944"/>
    </source>
</evidence>